<dbReference type="AlphaFoldDB" id="M1DPX1"/>
<dbReference type="InParanoid" id="M1DPX1"/>
<reference evidence="2" key="1">
    <citation type="journal article" date="2011" name="Nature">
        <title>Genome sequence and analysis of the tuber crop potato.</title>
        <authorList>
            <consortium name="The Potato Genome Sequencing Consortium"/>
        </authorList>
    </citation>
    <scope>NUCLEOTIDE SEQUENCE [LARGE SCALE GENOMIC DNA]</scope>
    <source>
        <strain evidence="2">cv. DM1-3 516 R44</strain>
    </source>
</reference>
<protein>
    <submittedName>
        <fullName evidence="1">Uncharacterized protein</fullName>
    </submittedName>
</protein>
<evidence type="ECO:0000313" key="2">
    <source>
        <dbReference type="Proteomes" id="UP000011115"/>
    </source>
</evidence>
<evidence type="ECO:0000313" key="1">
    <source>
        <dbReference type="EnsemblPlants" id="PGSC0003DMT400092491"/>
    </source>
</evidence>
<reference evidence="1" key="2">
    <citation type="submission" date="2015-06" db="UniProtKB">
        <authorList>
            <consortium name="EnsemblPlants"/>
        </authorList>
    </citation>
    <scope>IDENTIFICATION</scope>
    <source>
        <strain evidence="1">DM1-3 516 R44</strain>
    </source>
</reference>
<dbReference type="Proteomes" id="UP000011115">
    <property type="component" value="Unassembled WGS sequence"/>
</dbReference>
<sequence length="242" mass="26819">MGLVDLSLLCCNLRNLGKSRLGSPIPLSASPFGQLGHRVGPYFGEDTGNFGELNLGRRIHSAHRQTSTQIANLPFPIVKFGTMATGSETHPPKGKVTLETILEATMDVSRMMGRMHERLTAIEDGLSRMDETWSKEKEFTLPSYVAEAQGEGEKRKLKGKAKLLLDEHKEIREDVGVESALILKDHELQANPSHSSLLHSISFLLQDPREALVMDTFVAVPTFLRECHLTKLESDHLIINGV</sequence>
<dbReference type="HOGENOM" id="CLU_1148903_0_0_1"/>
<dbReference type="EnsemblPlants" id="PGSC0003DMT400092491">
    <property type="protein sequence ID" value="PGSC0003DMT400092491"/>
    <property type="gene ID" value="PGSC0003DMG400042062"/>
</dbReference>
<accession>M1DPX1</accession>
<proteinExistence type="predicted"/>
<keyword evidence="2" id="KW-1185">Reference proteome</keyword>
<dbReference type="PaxDb" id="4113-PGSC0003DMT400092491"/>
<organism evidence="1 2">
    <name type="scientific">Solanum tuberosum</name>
    <name type="common">Potato</name>
    <dbReference type="NCBI Taxonomy" id="4113"/>
    <lineage>
        <taxon>Eukaryota</taxon>
        <taxon>Viridiplantae</taxon>
        <taxon>Streptophyta</taxon>
        <taxon>Embryophyta</taxon>
        <taxon>Tracheophyta</taxon>
        <taxon>Spermatophyta</taxon>
        <taxon>Magnoliopsida</taxon>
        <taxon>eudicotyledons</taxon>
        <taxon>Gunneridae</taxon>
        <taxon>Pentapetalae</taxon>
        <taxon>asterids</taxon>
        <taxon>lamiids</taxon>
        <taxon>Solanales</taxon>
        <taxon>Solanaceae</taxon>
        <taxon>Solanoideae</taxon>
        <taxon>Solaneae</taxon>
        <taxon>Solanum</taxon>
    </lineage>
</organism>
<dbReference type="Gramene" id="PGSC0003DMT400092491">
    <property type="protein sequence ID" value="PGSC0003DMT400092491"/>
    <property type="gene ID" value="PGSC0003DMG400042062"/>
</dbReference>
<name>M1DPX1_SOLTU</name>